<proteinExistence type="predicted"/>
<dbReference type="PANTHER" id="PTHR38471">
    <property type="entry name" value="FOUR HELIX BUNDLE PROTEIN"/>
    <property type="match status" value="1"/>
</dbReference>
<organism evidence="1 2">
    <name type="scientific">Candidatus Woesebacteria bacterium CG06_land_8_20_14_3_00_39_27</name>
    <dbReference type="NCBI Taxonomy" id="1975057"/>
    <lineage>
        <taxon>Bacteria</taxon>
        <taxon>Candidatus Woeseibacteriota</taxon>
    </lineage>
</organism>
<reference evidence="2" key="1">
    <citation type="submission" date="2017-09" db="EMBL/GenBank/DDBJ databases">
        <title>Depth-based differentiation of microbial function through sediment-hosted aquifers and enrichment of novel symbionts in the deep terrestrial subsurface.</title>
        <authorList>
            <person name="Probst A.J."/>
            <person name="Ladd B."/>
            <person name="Jarett J.K."/>
            <person name="Geller-Mcgrath D.E."/>
            <person name="Sieber C.M.K."/>
            <person name="Emerson J.B."/>
            <person name="Anantharaman K."/>
            <person name="Thomas B.C."/>
            <person name="Malmstrom R."/>
            <person name="Stieglmeier M."/>
            <person name="Klingl A."/>
            <person name="Woyke T."/>
            <person name="Ryan C.M."/>
            <person name="Banfield J.F."/>
        </authorList>
    </citation>
    <scope>NUCLEOTIDE SEQUENCE [LARGE SCALE GENOMIC DNA]</scope>
</reference>
<dbReference type="SUPFAM" id="SSF158446">
    <property type="entry name" value="IVS-encoded protein-like"/>
    <property type="match status" value="1"/>
</dbReference>
<dbReference type="PANTHER" id="PTHR38471:SF2">
    <property type="entry name" value="FOUR HELIX BUNDLE PROTEIN"/>
    <property type="match status" value="1"/>
</dbReference>
<evidence type="ECO:0000313" key="1">
    <source>
        <dbReference type="EMBL" id="PIU71986.1"/>
    </source>
</evidence>
<evidence type="ECO:0000313" key="2">
    <source>
        <dbReference type="Proteomes" id="UP000230972"/>
    </source>
</evidence>
<dbReference type="AlphaFoldDB" id="A0A2M7AQT1"/>
<gene>
    <name evidence="1" type="ORF">COS80_00270</name>
</gene>
<dbReference type="InterPro" id="IPR012657">
    <property type="entry name" value="23S_rRNA-intervening_sequence"/>
</dbReference>
<dbReference type="Proteomes" id="UP000230972">
    <property type="component" value="Unassembled WGS sequence"/>
</dbReference>
<dbReference type="InterPro" id="IPR036583">
    <property type="entry name" value="23S_rRNA_IVS_sf"/>
</dbReference>
<evidence type="ECO:0008006" key="3">
    <source>
        <dbReference type="Google" id="ProtNLM"/>
    </source>
</evidence>
<dbReference type="EMBL" id="PEWC01000008">
    <property type="protein sequence ID" value="PIU71986.1"/>
    <property type="molecule type" value="Genomic_DNA"/>
</dbReference>
<protein>
    <recommendedName>
        <fullName evidence="3">Four helix bundle protein</fullName>
    </recommendedName>
</protein>
<dbReference type="CDD" id="cd16377">
    <property type="entry name" value="23S_rRNA_IVP_like"/>
    <property type="match status" value="1"/>
</dbReference>
<accession>A0A2M7AQT1</accession>
<dbReference type="NCBIfam" id="TIGR02436">
    <property type="entry name" value="four helix bundle protein"/>
    <property type="match status" value="1"/>
</dbReference>
<dbReference type="Gene3D" id="1.20.1440.60">
    <property type="entry name" value="23S rRNA-intervening sequence"/>
    <property type="match status" value="1"/>
</dbReference>
<dbReference type="Pfam" id="PF05635">
    <property type="entry name" value="23S_rRNA_IVP"/>
    <property type="match status" value="1"/>
</dbReference>
<comment type="caution">
    <text evidence="1">The sequence shown here is derived from an EMBL/GenBank/DDBJ whole genome shotgun (WGS) entry which is preliminary data.</text>
</comment>
<name>A0A2M7AQT1_9BACT</name>
<sequence>MSSSFGGIPRSLERGGCHKITKKFPKDELYGVISQLRRASSSVPANIVEGFYRHSTKELINFLFNARGSTGEVIYFLLLSKDLGYIDQERYIKMREKCELLAMSINALINSLNKK</sequence>